<gene>
    <name evidence="2" type="ORF">MM415A02301_0009</name>
    <name evidence="1" type="ORF">MM415B01206_0009</name>
</gene>
<evidence type="ECO:0008006" key="3">
    <source>
        <dbReference type="Google" id="ProtNLM"/>
    </source>
</evidence>
<protein>
    <recommendedName>
        <fullName evidence="3">Glycosyltransferase</fullName>
    </recommendedName>
</protein>
<accession>A0A6M3IR24</accession>
<dbReference type="SUPFAM" id="SSF53756">
    <property type="entry name" value="UDP-Glycosyltransferase/glycogen phosphorylase"/>
    <property type="match status" value="1"/>
</dbReference>
<dbReference type="Gene3D" id="3.40.50.2000">
    <property type="entry name" value="Glycogen Phosphorylase B"/>
    <property type="match status" value="1"/>
</dbReference>
<sequence>MDRPEGVKFVWTGNGFGNALILAHLTRICADNGIPAVFRQHKTTAGLVDVPLSGPEHEGYYKHTWKGVRNTYLRKNCDEPVIVQYIKDVERLFGVDIGIMSHHDHVPVVYQEMPEIQGVDVAMWTQTGPWAPVRMWPHFPRLKEMFDAEGITYVDMTEIGAKGFACLNWVKKSKLYLGLETGTSHYVSQFANHKALILQSGFCPFVFWTYLYYYDCVRASVECRYRPCFLTRDKAAAGIECPHGHACMEQLAPETVLAEVKRRLR</sequence>
<dbReference type="EMBL" id="MT141393">
    <property type="protein sequence ID" value="QJA60040.1"/>
    <property type="molecule type" value="Genomic_DNA"/>
</dbReference>
<evidence type="ECO:0000313" key="1">
    <source>
        <dbReference type="EMBL" id="QJA60040.1"/>
    </source>
</evidence>
<evidence type="ECO:0000313" key="2">
    <source>
        <dbReference type="EMBL" id="QJA73595.1"/>
    </source>
</evidence>
<organism evidence="1">
    <name type="scientific">viral metagenome</name>
    <dbReference type="NCBI Taxonomy" id="1070528"/>
    <lineage>
        <taxon>unclassified sequences</taxon>
        <taxon>metagenomes</taxon>
        <taxon>organismal metagenomes</taxon>
    </lineage>
</organism>
<dbReference type="AlphaFoldDB" id="A0A6M3IR24"/>
<reference evidence="1" key="1">
    <citation type="submission" date="2020-03" db="EMBL/GenBank/DDBJ databases">
        <title>The deep terrestrial virosphere.</title>
        <authorList>
            <person name="Holmfeldt K."/>
            <person name="Nilsson E."/>
            <person name="Simone D."/>
            <person name="Lopez-Fernandez M."/>
            <person name="Wu X."/>
            <person name="de Brujin I."/>
            <person name="Lundin D."/>
            <person name="Andersson A."/>
            <person name="Bertilsson S."/>
            <person name="Dopson M."/>
        </authorList>
    </citation>
    <scope>NUCLEOTIDE SEQUENCE</scope>
    <source>
        <strain evidence="2">MM415A02301</strain>
        <strain evidence="1">MM415B01206</strain>
    </source>
</reference>
<proteinExistence type="predicted"/>
<name>A0A6M3IR24_9ZZZZ</name>
<dbReference type="EMBL" id="MT142038">
    <property type="protein sequence ID" value="QJA73595.1"/>
    <property type="molecule type" value="Genomic_DNA"/>
</dbReference>